<dbReference type="Proteomes" id="UP000286104">
    <property type="component" value="Unassembled WGS sequence"/>
</dbReference>
<feature type="non-terminal residue" evidence="2">
    <location>
        <position position="152"/>
    </location>
</feature>
<keyword evidence="1" id="KW-0812">Transmembrane</keyword>
<keyword evidence="1" id="KW-0472">Membrane</keyword>
<dbReference type="AlphaFoldDB" id="A0A413ZTQ7"/>
<reference evidence="2 3" key="1">
    <citation type="submission" date="2018-08" db="EMBL/GenBank/DDBJ databases">
        <title>A genome reference for cultivated species of the human gut microbiota.</title>
        <authorList>
            <person name="Zou Y."/>
            <person name="Xue W."/>
            <person name="Luo G."/>
        </authorList>
    </citation>
    <scope>NUCLEOTIDE SEQUENCE [LARGE SCALE GENOMIC DNA]</scope>
    <source>
        <strain evidence="2 3">AM36-3AA</strain>
    </source>
</reference>
<evidence type="ECO:0000313" key="3">
    <source>
        <dbReference type="Proteomes" id="UP000286104"/>
    </source>
</evidence>
<comment type="caution">
    <text evidence="2">The sequence shown here is derived from an EMBL/GenBank/DDBJ whole genome shotgun (WGS) entry which is preliminary data.</text>
</comment>
<evidence type="ECO:0000313" key="2">
    <source>
        <dbReference type="EMBL" id="RHC32313.1"/>
    </source>
</evidence>
<proteinExistence type="predicted"/>
<protein>
    <submittedName>
        <fullName evidence="2">Uncharacterized protein</fullName>
    </submittedName>
</protein>
<keyword evidence="1" id="KW-1133">Transmembrane helix</keyword>
<accession>A0A413ZTQ7</accession>
<name>A0A413ZTQ7_9FIRM</name>
<sequence length="152" mass="17460">MLCKCVRHNKMSSGDKGVQGLQYLNFFSYSLKFLLLNVSLFYLKQDKRVFTTQIFPALVFSNEGGFYMSGNREYKSDIFSMLMQDKERALQLYNTMNGSSYDNPEDVEMVIHDGGISLSVRNDASFIVDARLSIYEHQSTVCPNMPVRSLIY</sequence>
<feature type="transmembrane region" description="Helical" evidence="1">
    <location>
        <begin position="20"/>
        <end position="43"/>
    </location>
</feature>
<gene>
    <name evidence="2" type="ORF">DW848_17130</name>
</gene>
<dbReference type="EMBL" id="QSHU01000082">
    <property type="protein sequence ID" value="RHC32313.1"/>
    <property type="molecule type" value="Genomic_DNA"/>
</dbReference>
<organism evidence="2 3">
    <name type="scientific">Agathobacter rectalis</name>
    <dbReference type="NCBI Taxonomy" id="39491"/>
    <lineage>
        <taxon>Bacteria</taxon>
        <taxon>Bacillati</taxon>
        <taxon>Bacillota</taxon>
        <taxon>Clostridia</taxon>
        <taxon>Lachnospirales</taxon>
        <taxon>Lachnospiraceae</taxon>
        <taxon>Agathobacter</taxon>
    </lineage>
</organism>
<evidence type="ECO:0000256" key="1">
    <source>
        <dbReference type="SAM" id="Phobius"/>
    </source>
</evidence>